<protein>
    <submittedName>
        <fullName evidence="2">Protein ImuB</fullName>
    </submittedName>
</protein>
<evidence type="ECO:0000313" key="3">
    <source>
        <dbReference type="Proteomes" id="UP000196816"/>
    </source>
</evidence>
<evidence type="ECO:0000256" key="1">
    <source>
        <dbReference type="SAM" id="MobiDB-lite"/>
    </source>
</evidence>
<reference evidence="2 3" key="1">
    <citation type="submission" date="2017-06" db="EMBL/GenBank/DDBJ databases">
        <title>Genome sequence of Acetobacter pasteurianus subsp. pasteurianus strain SRCM101468.</title>
        <authorList>
            <person name="Cho S.H."/>
        </authorList>
    </citation>
    <scope>NUCLEOTIDE SEQUENCE [LARGE SCALE GENOMIC DNA]</scope>
    <source>
        <strain evidence="2 3">SRCM101468</strain>
        <plasmid evidence="3">pap1468-2</plasmid>
    </source>
</reference>
<geneLocation type="plasmid" evidence="3">
    <name>pap1468-2</name>
</geneLocation>
<organism evidence="2 3">
    <name type="scientific">Acetobacter pasteurianus subsp. pasteurianus</name>
    <dbReference type="NCBI Taxonomy" id="481145"/>
    <lineage>
        <taxon>Bacteria</taxon>
        <taxon>Pseudomonadati</taxon>
        <taxon>Pseudomonadota</taxon>
        <taxon>Alphaproteobacteria</taxon>
        <taxon>Acetobacterales</taxon>
        <taxon>Acetobacteraceae</taxon>
        <taxon>Acetobacter</taxon>
    </lineage>
</organism>
<evidence type="ECO:0000313" key="2">
    <source>
        <dbReference type="EMBL" id="ASC07413.1"/>
    </source>
</evidence>
<dbReference type="AlphaFoldDB" id="A0AAC9STZ7"/>
<keyword evidence="2" id="KW-0614">Plasmid</keyword>
<dbReference type="EMBL" id="CP021924">
    <property type="protein sequence ID" value="ASC07413.1"/>
    <property type="molecule type" value="Genomic_DNA"/>
</dbReference>
<proteinExistence type="predicted"/>
<feature type="compositionally biased region" description="Basic residues" evidence="1">
    <location>
        <begin position="1"/>
        <end position="13"/>
    </location>
</feature>
<dbReference type="Proteomes" id="UP000196816">
    <property type="component" value="Plasmid pAP1468-2"/>
</dbReference>
<name>A0AAC9STZ7_ACEPA</name>
<sequence>MLHHRLMRQRARQGKAGQKPRQNQKKQTGPPAIQKGAGHAAQREGQHDGGMQTQAFARTGPSGRVNRMEKPFQPVRQFQPHIGEHSCHMGGADTRPGNACDRGVLEPHEETQPVGQHRIPWLGRKQKIHSPQKPKQAGFQQNAPCVDRRQVVATARIDQQRGQGVRRLDLLLHRVDSRIEAIRVATAMPVRDVKRLTRLLCEKIETIDPGFGIERMVLIASLAEPMDQRQTVSSLIAEEEVEGSKNRLSRFPR</sequence>
<accession>A0AAC9STZ7</accession>
<gene>
    <name evidence="2" type="ORF">S101468_03212</name>
</gene>
<feature type="region of interest" description="Disordered" evidence="1">
    <location>
        <begin position="1"/>
        <end position="67"/>
    </location>
</feature>